<dbReference type="GeneTree" id="ENSGT00970000197118"/>
<reference evidence="3" key="1">
    <citation type="submission" date="2025-08" db="UniProtKB">
        <authorList>
            <consortium name="Ensembl"/>
        </authorList>
    </citation>
    <scope>IDENTIFICATION</scope>
</reference>
<dbReference type="Proteomes" id="UP000694388">
    <property type="component" value="Unplaced"/>
</dbReference>
<sequence length="225" mass="25251">CSWQSLAEVRVLPSDVVVSICWCDASQGCDGASPKRRRAEDRDEGIGSPDILEEDKVEELRREMIELRTQLDKERRLRLVLEEQVRGMEAQLYPEKLKEIAQQAQVQVQDVEGQHSPCDPCISTHDLPLALSSLQHPTVIVPAPTPPHHVTVVTMAPPSVISSVSTSRQNLDTIVQAIQHIEGTQDEEERREVIVRGTRRREDGTVEEDGGEMRRVVVELIEQAS</sequence>
<organism evidence="3 4">
    <name type="scientific">Eptatretus burgeri</name>
    <name type="common">Inshore hagfish</name>
    <dbReference type="NCBI Taxonomy" id="7764"/>
    <lineage>
        <taxon>Eukaryota</taxon>
        <taxon>Metazoa</taxon>
        <taxon>Chordata</taxon>
        <taxon>Craniata</taxon>
        <taxon>Vertebrata</taxon>
        <taxon>Cyclostomata</taxon>
        <taxon>Myxini</taxon>
        <taxon>Myxiniformes</taxon>
        <taxon>Myxinidae</taxon>
        <taxon>Eptatretinae</taxon>
        <taxon>Eptatretus</taxon>
    </lineage>
</organism>
<keyword evidence="4" id="KW-1185">Reference proteome</keyword>
<evidence type="ECO:0000313" key="3">
    <source>
        <dbReference type="Ensembl" id="ENSEBUP00000023757.1"/>
    </source>
</evidence>
<evidence type="ECO:0000313" key="4">
    <source>
        <dbReference type="Proteomes" id="UP000694388"/>
    </source>
</evidence>
<protein>
    <submittedName>
        <fullName evidence="3">Uncharacterized protein</fullName>
    </submittedName>
</protein>
<name>A0A8C4R546_EPTBU</name>
<dbReference type="AlphaFoldDB" id="A0A8C4R546"/>
<reference evidence="3" key="2">
    <citation type="submission" date="2025-09" db="UniProtKB">
        <authorList>
            <consortium name="Ensembl"/>
        </authorList>
    </citation>
    <scope>IDENTIFICATION</scope>
</reference>
<evidence type="ECO:0000256" key="1">
    <source>
        <dbReference type="SAM" id="Coils"/>
    </source>
</evidence>
<dbReference type="OMA" id="SICWCDA"/>
<feature type="region of interest" description="Disordered" evidence="2">
    <location>
        <begin position="29"/>
        <end position="48"/>
    </location>
</feature>
<accession>A0A8C4R546</accession>
<keyword evidence="1" id="KW-0175">Coiled coil</keyword>
<dbReference type="Ensembl" id="ENSEBUT00000024333.1">
    <property type="protein sequence ID" value="ENSEBUP00000023757.1"/>
    <property type="gene ID" value="ENSEBUG00000014635.1"/>
</dbReference>
<evidence type="ECO:0000256" key="2">
    <source>
        <dbReference type="SAM" id="MobiDB-lite"/>
    </source>
</evidence>
<proteinExistence type="predicted"/>
<feature type="coiled-coil region" evidence="1">
    <location>
        <begin position="57"/>
        <end position="91"/>
    </location>
</feature>